<evidence type="ECO:0008006" key="3">
    <source>
        <dbReference type="Google" id="ProtNLM"/>
    </source>
</evidence>
<keyword evidence="2" id="KW-1185">Reference proteome</keyword>
<dbReference type="RefSeq" id="WP_369704959.1">
    <property type="nucleotide sequence ID" value="NZ_JBGEWD010000013.1"/>
</dbReference>
<evidence type="ECO:0000313" key="2">
    <source>
        <dbReference type="Proteomes" id="UP001564657"/>
    </source>
</evidence>
<gene>
    <name evidence="1" type="ORF">AB8U03_12840</name>
</gene>
<dbReference type="EMBL" id="JBGEWD010000013">
    <property type="protein sequence ID" value="MEY8001061.1"/>
    <property type="molecule type" value="Genomic_DNA"/>
</dbReference>
<name>A0ABV4BTM5_9CLOT</name>
<dbReference type="Proteomes" id="UP001564657">
    <property type="component" value="Unassembled WGS sequence"/>
</dbReference>
<evidence type="ECO:0000313" key="1">
    <source>
        <dbReference type="EMBL" id="MEY8001061.1"/>
    </source>
</evidence>
<protein>
    <recommendedName>
        <fullName evidence="3">Lipoprotein</fullName>
    </recommendedName>
</protein>
<accession>A0ABV4BTM5</accession>
<organism evidence="1 2">
    <name type="scientific">Clostridium moutaii</name>
    <dbReference type="NCBI Taxonomy" id="3240932"/>
    <lineage>
        <taxon>Bacteria</taxon>
        <taxon>Bacillati</taxon>
        <taxon>Bacillota</taxon>
        <taxon>Clostridia</taxon>
        <taxon>Eubacteriales</taxon>
        <taxon>Clostridiaceae</taxon>
        <taxon>Clostridium</taxon>
    </lineage>
</organism>
<reference evidence="1 2" key="1">
    <citation type="submission" date="2024-08" db="EMBL/GenBank/DDBJ databases">
        <title>Clostridium lapicellarii sp. nov., and Clostridium renhuaiense sp. nov., two species isolated from the mud in a fermentation cellar used for producing sauce-flavour Chinese liquors.</title>
        <authorList>
            <person name="Yang F."/>
            <person name="Wang H."/>
            <person name="Chen L.Q."/>
            <person name="Zhou N."/>
            <person name="Lu J.J."/>
            <person name="Pu X.X."/>
            <person name="Wan B."/>
            <person name="Wang L."/>
            <person name="Liu S.J."/>
        </authorList>
    </citation>
    <scope>NUCLEOTIDE SEQUENCE [LARGE SCALE GENOMIC DNA]</scope>
    <source>
        <strain evidence="1 2">MT-5</strain>
    </source>
</reference>
<proteinExistence type="predicted"/>
<comment type="caution">
    <text evidence="1">The sequence shown here is derived from an EMBL/GenBank/DDBJ whole genome shotgun (WGS) entry which is preliminary data.</text>
</comment>
<sequence length="123" mass="14658">MKKIFVIILFMVFIGYILFFLERGYSEDPYTGKYECPQNNLILVLSKNNDCTVINNLYRDTFCIKGRYSIRNNNITIVLNEGKSASYRKLYFKGEVEGHRIEFNNFCKNNIVFYLKNKYVLFK</sequence>